<evidence type="ECO:0000256" key="5">
    <source>
        <dbReference type="ARBA" id="ARBA00023004"/>
    </source>
</evidence>
<name>A0A286G1S7_9PROT</name>
<evidence type="ECO:0000259" key="7">
    <source>
        <dbReference type="Pfam" id="PF02085"/>
    </source>
</evidence>
<keyword evidence="3" id="KW-0479">Metal-binding</keyword>
<dbReference type="RefSeq" id="WP_097276981.1">
    <property type="nucleotide sequence ID" value="NZ_OCNJ01000001.1"/>
</dbReference>
<keyword evidence="5" id="KW-0408">Iron</keyword>
<evidence type="ECO:0000256" key="3">
    <source>
        <dbReference type="ARBA" id="ARBA00022723"/>
    </source>
</evidence>
<evidence type="ECO:0000259" key="8">
    <source>
        <dbReference type="Pfam" id="PF14522"/>
    </source>
</evidence>
<dbReference type="EMBL" id="OCNJ01000001">
    <property type="protein sequence ID" value="SOD88934.1"/>
    <property type="molecule type" value="Genomic_DNA"/>
</dbReference>
<dbReference type="InterPro" id="IPR020942">
    <property type="entry name" value="Cyt_c_III_dom"/>
</dbReference>
<evidence type="ECO:0000256" key="1">
    <source>
        <dbReference type="ARBA" id="ARBA00022448"/>
    </source>
</evidence>
<dbReference type="Proteomes" id="UP000219621">
    <property type="component" value="Unassembled WGS sequence"/>
</dbReference>
<evidence type="ECO:0000256" key="2">
    <source>
        <dbReference type="ARBA" id="ARBA00022617"/>
    </source>
</evidence>
<dbReference type="Pfam" id="PF14522">
    <property type="entry name" value="Cytochrome_C7"/>
    <property type="match status" value="1"/>
</dbReference>
<keyword evidence="6" id="KW-0812">Transmembrane</keyword>
<keyword evidence="1" id="KW-0813">Transport</keyword>
<feature type="transmembrane region" description="Helical" evidence="6">
    <location>
        <begin position="12"/>
        <end position="35"/>
    </location>
</feature>
<protein>
    <submittedName>
        <fullName evidence="9">Quinol:cytochrome c oxidoreductase pentaheme cytochrome subunit</fullName>
    </submittedName>
</protein>
<dbReference type="PANTHER" id="PTHR39425:SF1">
    <property type="entry name" value="CYTOCHROME C7-LIKE DOMAIN-CONTAINING PROTEIN"/>
    <property type="match status" value="1"/>
</dbReference>
<dbReference type="PANTHER" id="PTHR39425">
    <property type="entry name" value="LIPOPROTEIN CYTOCHROME C"/>
    <property type="match status" value="1"/>
</dbReference>
<keyword evidence="6" id="KW-1133">Transmembrane helix</keyword>
<reference evidence="9 10" key="1">
    <citation type="submission" date="2017-09" db="EMBL/GenBank/DDBJ databases">
        <authorList>
            <person name="Ehlers B."/>
            <person name="Leendertz F.H."/>
        </authorList>
    </citation>
    <scope>NUCLEOTIDE SEQUENCE [LARGE SCALE GENOMIC DNA]</scope>
    <source>
        <strain evidence="9 10">USBA 140</strain>
    </source>
</reference>
<dbReference type="Pfam" id="PF02085">
    <property type="entry name" value="Cytochrom_CIII"/>
    <property type="match status" value="1"/>
</dbReference>
<dbReference type="CDD" id="cd08168">
    <property type="entry name" value="Cytochrom_C3"/>
    <property type="match status" value="1"/>
</dbReference>
<dbReference type="GO" id="GO:0020037">
    <property type="term" value="F:heme binding"/>
    <property type="evidence" value="ECO:0007669"/>
    <property type="project" value="InterPro"/>
</dbReference>
<feature type="domain" description="Class III cytochrome C" evidence="7">
    <location>
        <begin position="49"/>
        <end position="95"/>
    </location>
</feature>
<accession>A0A286G1S7</accession>
<sequence length="218" mass="24810">MAQVFKPSADVWLRAILVTAALTVASIVVGGWVYLHSDWVTDVGEAPWQPVPFSHRHHAGEMEIDCRYCHYTVEQSAQATLPTAETCMTCHSKVWTEADMLRPVREAYAEGRPLVWNRVVNVPDYVYFNHAIHVDKGVGCTTCHGPIQEMALTYESHSYSMAWCLDCHRDPAPFVRPRDALTDLRWKPTKDQIAANRRRLHAEGVTPETMTDCYTCHR</sequence>
<organism evidence="9 10">
    <name type="scientific">Caenispirillum bisanense</name>
    <dbReference type="NCBI Taxonomy" id="414052"/>
    <lineage>
        <taxon>Bacteria</taxon>
        <taxon>Pseudomonadati</taxon>
        <taxon>Pseudomonadota</taxon>
        <taxon>Alphaproteobacteria</taxon>
        <taxon>Rhodospirillales</taxon>
        <taxon>Novispirillaceae</taxon>
        <taxon>Caenispirillum</taxon>
    </lineage>
</organism>
<dbReference type="Gene3D" id="3.90.10.10">
    <property type="entry name" value="Cytochrome C3"/>
    <property type="match status" value="2"/>
</dbReference>
<proteinExistence type="predicted"/>
<feature type="domain" description="Cytochrome c7-like" evidence="8">
    <location>
        <begin position="126"/>
        <end position="218"/>
    </location>
</feature>
<dbReference type="OrthoDB" id="9814800at2"/>
<keyword evidence="6" id="KW-0472">Membrane</keyword>
<gene>
    <name evidence="9" type="ORF">SAMN05421508_10155</name>
</gene>
<dbReference type="InterPro" id="IPR036280">
    <property type="entry name" value="Multihaem_cyt_sf"/>
</dbReference>
<dbReference type="AlphaFoldDB" id="A0A286G1S7"/>
<keyword evidence="4" id="KW-0249">Electron transport</keyword>
<evidence type="ECO:0000313" key="9">
    <source>
        <dbReference type="EMBL" id="SOD88934.1"/>
    </source>
</evidence>
<keyword evidence="10" id="KW-1185">Reference proteome</keyword>
<evidence type="ECO:0000313" key="10">
    <source>
        <dbReference type="Proteomes" id="UP000219621"/>
    </source>
</evidence>
<dbReference type="GO" id="GO:0046872">
    <property type="term" value="F:metal ion binding"/>
    <property type="evidence" value="ECO:0007669"/>
    <property type="project" value="UniProtKB-KW"/>
</dbReference>
<dbReference type="InterPro" id="IPR029467">
    <property type="entry name" value="Cyt_c7-like"/>
</dbReference>
<keyword evidence="2" id="KW-0349">Heme</keyword>
<dbReference type="SUPFAM" id="SSF48695">
    <property type="entry name" value="Multiheme cytochromes"/>
    <property type="match status" value="1"/>
</dbReference>
<evidence type="ECO:0000256" key="4">
    <source>
        <dbReference type="ARBA" id="ARBA00022982"/>
    </source>
</evidence>
<dbReference type="GO" id="GO:0009055">
    <property type="term" value="F:electron transfer activity"/>
    <property type="evidence" value="ECO:0007669"/>
    <property type="project" value="InterPro"/>
</dbReference>
<evidence type="ECO:0000256" key="6">
    <source>
        <dbReference type="SAM" id="Phobius"/>
    </source>
</evidence>